<gene>
    <name evidence="1" type="ordered locus">TOL2_C26050</name>
</gene>
<evidence type="ECO:0000313" key="1">
    <source>
        <dbReference type="EMBL" id="CCK80764.1"/>
    </source>
</evidence>
<reference evidence="1 2" key="1">
    <citation type="journal article" date="2013" name="Environ. Microbiol.">
        <title>Complete genome, catabolic sub-proteomes and key-metabolites of Desulfobacula toluolica Tol2, a marine, aromatic compound-degrading, sulfate-reducing bacterium.</title>
        <authorList>
            <person name="Wohlbrand L."/>
            <person name="Jacob J.H."/>
            <person name="Kube M."/>
            <person name="Mussmann M."/>
            <person name="Jarling R."/>
            <person name="Beck A."/>
            <person name="Amann R."/>
            <person name="Wilkes H."/>
            <person name="Reinhardt R."/>
            <person name="Rabus R."/>
        </authorList>
    </citation>
    <scope>NUCLEOTIDE SEQUENCE [LARGE SCALE GENOMIC DNA]</scope>
    <source>
        <strain evidence="2">DSM 7467 / Tol2</strain>
    </source>
</reference>
<keyword evidence="2" id="KW-1185">Reference proteome</keyword>
<sequence length="300" mass="34797">MEYIGVGNIFSPFFGDLKKTILFFDKIAAVGLEMLIIYNQFSEHRDEELLATINYLMEQNQIIDPMPLGQNNHPPAESELEEYELASKLSGYIQDTHVDVSSYHDFTLMDRAHLESCNEYLQSRVSASRLNKSRNVIATAIKPLDLPDNIQFDPESNQDLTIKIVIHDFPLISDKIPFKEIISFKKETDTRARYLNLRKWIRNISNKDLTEKEITQEIEFIINDYVDYMNFLKLKFKRGTFETILVSSAQAIENLAKFKLKDFTQSLFSLSKQRIALIEAEKKAPGRELSFLVKAKKRLI</sequence>
<dbReference type="KEGG" id="dto:TOL2_C26050"/>
<name>K0N9V0_DESTT</name>
<proteinExistence type="predicted"/>
<organism evidence="1 2">
    <name type="scientific">Desulfobacula toluolica (strain DSM 7467 / Tol2)</name>
    <dbReference type="NCBI Taxonomy" id="651182"/>
    <lineage>
        <taxon>Bacteria</taxon>
        <taxon>Pseudomonadati</taxon>
        <taxon>Thermodesulfobacteriota</taxon>
        <taxon>Desulfobacteria</taxon>
        <taxon>Desulfobacterales</taxon>
        <taxon>Desulfobacteraceae</taxon>
        <taxon>Desulfobacula</taxon>
    </lineage>
</organism>
<dbReference type="Proteomes" id="UP000007347">
    <property type="component" value="Chromosome"/>
</dbReference>
<dbReference type="HOGENOM" id="CLU_926621_0_0_7"/>
<evidence type="ECO:0000313" key="2">
    <source>
        <dbReference type="Proteomes" id="UP000007347"/>
    </source>
</evidence>
<dbReference type="STRING" id="651182.TOL2_C26050"/>
<dbReference type="AlphaFoldDB" id="K0N9V0"/>
<dbReference type="RefSeq" id="WP_014958065.1">
    <property type="nucleotide sequence ID" value="NC_018645.1"/>
</dbReference>
<dbReference type="EMBL" id="FO203503">
    <property type="protein sequence ID" value="CCK80764.1"/>
    <property type="molecule type" value="Genomic_DNA"/>
</dbReference>
<accession>K0N9V0</accession>
<protein>
    <submittedName>
        <fullName evidence="1">Uncharacterized protein</fullName>
    </submittedName>
</protein>
<dbReference type="OrthoDB" id="10017753at2"/>